<dbReference type="GO" id="GO:0000166">
    <property type="term" value="F:nucleotide binding"/>
    <property type="evidence" value="ECO:0007669"/>
    <property type="project" value="UniProtKB-KW"/>
</dbReference>
<gene>
    <name evidence="5" type="ORF">Cvel_19628</name>
</gene>
<dbReference type="GO" id="GO:0005829">
    <property type="term" value="C:cytosol"/>
    <property type="evidence" value="ECO:0007669"/>
    <property type="project" value="TreeGrafter"/>
</dbReference>
<keyword evidence="2" id="KW-0694">RNA-binding</keyword>
<accession>A0A0G4G0P0</accession>
<dbReference type="GO" id="GO:0046872">
    <property type="term" value="F:metal ion binding"/>
    <property type="evidence" value="ECO:0007669"/>
    <property type="project" value="UniProtKB-KW"/>
</dbReference>
<dbReference type="GO" id="GO:0003723">
    <property type="term" value="F:RNA binding"/>
    <property type="evidence" value="ECO:0007669"/>
    <property type="project" value="UniProtKB-KW"/>
</dbReference>
<dbReference type="InterPro" id="IPR039039">
    <property type="entry name" value="RAI1-like_fam"/>
</dbReference>
<proteinExistence type="inferred from homology"/>
<comment type="cofactor">
    <cofactor evidence="2">
        <name>a divalent metal cation</name>
        <dbReference type="ChEBI" id="CHEBI:60240"/>
    </cofactor>
</comment>
<dbReference type="GO" id="GO:0005634">
    <property type="term" value="C:nucleus"/>
    <property type="evidence" value="ECO:0007669"/>
    <property type="project" value="UniProtKB-SubCell"/>
</dbReference>
<feature type="region of interest" description="Disordered" evidence="3">
    <location>
        <begin position="89"/>
        <end position="130"/>
    </location>
</feature>
<dbReference type="Pfam" id="PF08652">
    <property type="entry name" value="RAI1"/>
    <property type="match status" value="1"/>
</dbReference>
<dbReference type="EMBL" id="CDMZ01000782">
    <property type="protein sequence ID" value="CEM21348.1"/>
    <property type="molecule type" value="Genomic_DNA"/>
</dbReference>
<feature type="compositionally biased region" description="Basic and acidic residues" evidence="3">
    <location>
        <begin position="421"/>
        <end position="439"/>
    </location>
</feature>
<keyword evidence="2" id="KW-0378">Hydrolase</keyword>
<evidence type="ECO:0000256" key="1">
    <source>
        <dbReference type="ARBA" id="ARBA00006562"/>
    </source>
</evidence>
<organism evidence="5">
    <name type="scientific">Chromera velia CCMP2878</name>
    <dbReference type="NCBI Taxonomy" id="1169474"/>
    <lineage>
        <taxon>Eukaryota</taxon>
        <taxon>Sar</taxon>
        <taxon>Alveolata</taxon>
        <taxon>Colpodellida</taxon>
        <taxon>Chromeraceae</taxon>
        <taxon>Chromera</taxon>
    </lineage>
</organism>
<dbReference type="AlphaFoldDB" id="A0A0G4G0P0"/>
<evidence type="ECO:0000313" key="5">
    <source>
        <dbReference type="EMBL" id="CEM21348.1"/>
    </source>
</evidence>
<feature type="domain" description="RAI1-like" evidence="4">
    <location>
        <begin position="143"/>
        <end position="403"/>
    </location>
</feature>
<keyword evidence="2" id="KW-0540">Nuclease</keyword>
<dbReference type="InterPro" id="IPR013961">
    <property type="entry name" value="RAI1"/>
</dbReference>
<evidence type="ECO:0000256" key="3">
    <source>
        <dbReference type="SAM" id="MobiDB-lite"/>
    </source>
</evidence>
<evidence type="ECO:0000259" key="4">
    <source>
        <dbReference type="Pfam" id="PF08652"/>
    </source>
</evidence>
<dbReference type="PANTHER" id="PTHR12395:SF9">
    <property type="entry name" value="DECAPPING AND EXORIBONUCLEASE PROTEIN"/>
    <property type="match status" value="1"/>
</dbReference>
<comment type="function">
    <text evidence="2">Decapping enzyme for NAD-capped RNAs: specifically hydrolyzes the nicotinamide adenine dinucleotide (NAD) cap from a subset of RNAs by removing the entire NAD moiety from the 5'-end of an NAD-capped RNA.</text>
</comment>
<dbReference type="VEuPathDB" id="CryptoDB:Cvel_19628"/>
<name>A0A0G4G0P0_9ALVE</name>
<comment type="similarity">
    <text evidence="1 2">Belongs to the DXO/Dom3Z family.</text>
</comment>
<feature type="region of interest" description="Disordered" evidence="3">
    <location>
        <begin position="396"/>
        <end position="486"/>
    </location>
</feature>
<protein>
    <recommendedName>
        <fullName evidence="2">Decapping nuclease</fullName>
        <ecNumber evidence="2">3.6.1.-</ecNumber>
    </recommendedName>
</protein>
<reference evidence="5" key="1">
    <citation type="submission" date="2014-11" db="EMBL/GenBank/DDBJ databases">
        <authorList>
            <person name="Otto D Thomas"/>
            <person name="Naeem Raeece"/>
        </authorList>
    </citation>
    <scope>NUCLEOTIDE SEQUENCE</scope>
</reference>
<dbReference type="EC" id="3.6.1.-" evidence="2"/>
<feature type="region of interest" description="Disordered" evidence="3">
    <location>
        <begin position="341"/>
        <end position="364"/>
    </location>
</feature>
<comment type="subcellular location">
    <subcellularLocation>
        <location evidence="2">Nucleus</location>
    </subcellularLocation>
</comment>
<dbReference type="GO" id="GO:0004518">
    <property type="term" value="F:nuclease activity"/>
    <property type="evidence" value="ECO:0007669"/>
    <property type="project" value="UniProtKB-KW"/>
</dbReference>
<dbReference type="GO" id="GO:0000956">
    <property type="term" value="P:nuclear-transcribed mRNA catabolic process"/>
    <property type="evidence" value="ECO:0007669"/>
    <property type="project" value="TreeGrafter"/>
</dbReference>
<evidence type="ECO:0000256" key="2">
    <source>
        <dbReference type="RuleBase" id="RU367113"/>
    </source>
</evidence>
<feature type="compositionally biased region" description="Basic and acidic residues" evidence="3">
    <location>
        <begin position="111"/>
        <end position="122"/>
    </location>
</feature>
<sequence>MEAGDSVDIVVEVQPGETDRKTVYGKPIQVGRYSVRGETVSFDDSAQKLFRAPPVPYDLNAGFNRRQWENRPQGEAKIQRIIDALSGNAGSRKKRRIETKTEEESASAGKVPDRGVHEEAEAGGHSAINKIGDPQAAASLDIRTFDLVTYRNNVNKLMNTPYNQRDPWQMAVFRDGDTIFLDVRKEPEAEGGRPSGKAPESDEEMRVHYRGSHFEHLCTRKRSQAAAAVGDTGGKTGSTREGGARDNGPPFDPSTFEEFCVIVKSRIGAFRVLMAAEIDCFDPETGEAVEIKLTQESRHEGQERRFHQHKLRSWWIQSYTAGVPRIFCGTRTPEGKLTETRSYRTTQLPSVVAQRRAREGERERSSPHWWEPRVCLSFLEDVLVALKKHTSSSHWQLETQAEEDEGQAGSGTGAHSSRRKIVSDSDANRCEEGRSDGRRSAKRNSWILSFDPSLQRGQRQENQQQGQHHWGPEGHHQSSKQRFVKLTLRRTCEEPSFVFKKNKKDAKQ</sequence>
<keyword evidence="2" id="KW-0547">Nucleotide-binding</keyword>
<feature type="compositionally biased region" description="Low complexity" evidence="3">
    <location>
        <begin position="455"/>
        <end position="467"/>
    </location>
</feature>
<feature type="region of interest" description="Disordered" evidence="3">
    <location>
        <begin position="223"/>
        <end position="251"/>
    </location>
</feature>
<keyword evidence="2" id="KW-0539">Nucleus</keyword>
<dbReference type="PANTHER" id="PTHR12395">
    <property type="entry name" value="DOM-3 RELATED"/>
    <property type="match status" value="1"/>
</dbReference>
<dbReference type="GO" id="GO:0034353">
    <property type="term" value="F:mRNA 5'-diphosphatase activity"/>
    <property type="evidence" value="ECO:0007669"/>
    <property type="project" value="TreeGrafter"/>
</dbReference>
<dbReference type="GO" id="GO:0110155">
    <property type="term" value="P:NAD-cap decapping"/>
    <property type="evidence" value="ECO:0007669"/>
    <property type="project" value="TreeGrafter"/>
</dbReference>
<keyword evidence="2" id="KW-0479">Metal-binding</keyword>